<dbReference type="PANTHER" id="PTHR11358:SF26">
    <property type="entry name" value="GUANIDINO ACID HYDROLASE, MITOCHONDRIAL"/>
    <property type="match status" value="1"/>
</dbReference>
<feature type="coiled-coil region" evidence="4">
    <location>
        <begin position="397"/>
        <end position="438"/>
    </location>
</feature>
<dbReference type="OrthoDB" id="288726at2759"/>
<gene>
    <name evidence="6" type="primary">SPB2</name>
    <name evidence="6" type="ORF">PICST_32515</name>
</gene>
<accession>A3LWL7</accession>
<dbReference type="EMBL" id="CP000499">
    <property type="protein sequence ID" value="ABN67305.1"/>
    <property type="molecule type" value="Genomic_DNA"/>
</dbReference>
<dbReference type="InParanoid" id="A3LWL7"/>
<evidence type="ECO:0000256" key="1">
    <source>
        <dbReference type="ARBA" id="ARBA00022723"/>
    </source>
</evidence>
<dbReference type="OMA" id="YELTTIM"/>
<evidence type="ECO:0000256" key="2">
    <source>
        <dbReference type="ARBA" id="ARBA00022801"/>
    </source>
</evidence>
<dbReference type="PROSITE" id="PS51409">
    <property type="entry name" value="ARGINASE_2"/>
    <property type="match status" value="1"/>
</dbReference>
<keyword evidence="5" id="KW-0732">Signal</keyword>
<dbReference type="SUPFAM" id="SSF52768">
    <property type="entry name" value="Arginase/deacetylase"/>
    <property type="match status" value="1"/>
</dbReference>
<dbReference type="GeneID" id="4839386"/>
<dbReference type="PRINTS" id="PR00116">
    <property type="entry name" value="ARGINASE"/>
</dbReference>
<dbReference type="KEGG" id="pic:PICST_32515"/>
<evidence type="ECO:0000256" key="5">
    <source>
        <dbReference type="SAM" id="SignalP"/>
    </source>
</evidence>
<organism evidence="6 7">
    <name type="scientific">Scheffersomyces stipitis (strain ATCC 58785 / CBS 6054 / NBRC 10063 / NRRL Y-11545)</name>
    <name type="common">Yeast</name>
    <name type="synonym">Pichia stipitis</name>
    <dbReference type="NCBI Taxonomy" id="322104"/>
    <lineage>
        <taxon>Eukaryota</taxon>
        <taxon>Fungi</taxon>
        <taxon>Dikarya</taxon>
        <taxon>Ascomycota</taxon>
        <taxon>Saccharomycotina</taxon>
        <taxon>Pichiomycetes</taxon>
        <taxon>Debaryomycetaceae</taxon>
        <taxon>Scheffersomyces</taxon>
    </lineage>
</organism>
<keyword evidence="1" id="KW-0479">Metal-binding</keyword>
<evidence type="ECO:0000313" key="6">
    <source>
        <dbReference type="EMBL" id="ABN67305.1"/>
    </source>
</evidence>
<dbReference type="STRING" id="322104.A3LWL7"/>
<dbReference type="GO" id="GO:0046872">
    <property type="term" value="F:metal ion binding"/>
    <property type="evidence" value="ECO:0007669"/>
    <property type="project" value="UniProtKB-KW"/>
</dbReference>
<feature type="signal peptide" evidence="5">
    <location>
        <begin position="1"/>
        <end position="18"/>
    </location>
</feature>
<dbReference type="InterPro" id="IPR023696">
    <property type="entry name" value="Ureohydrolase_dom_sf"/>
</dbReference>
<dbReference type="GO" id="GO:0008783">
    <property type="term" value="F:agmatinase activity"/>
    <property type="evidence" value="ECO:0007669"/>
    <property type="project" value="TreeGrafter"/>
</dbReference>
<dbReference type="HOGENOM" id="CLU_039478_1_1_1"/>
<keyword evidence="7" id="KW-1185">Reference proteome</keyword>
<dbReference type="FunFam" id="3.40.800.10:FF:000014">
    <property type="entry name" value="Arginase family protein"/>
    <property type="match status" value="1"/>
</dbReference>
<sequence length="440" mass="49178">MKCSHIVSAPIFLSVAAAVLQPVAWKSDELINDSIDGSSPSLKEMWDDLWPFQGINTFAHLDHHKCLLEPGNTYDVALIGVPFDTAVSYRPGARFGPRAIRAASQRQTSLRGYNQRANFNPYASWAKIVDCGDLPITPMDNSIAFTQMTKGFEELLLRRSSNSSSELPPRYVALGGDHSVLLPHLRALHEVYGRINVIHFDAHLDTWAPDKYPSFWHSDQSEINHGSMLWKAHHEGLTSHHNVHAGLRTKLSGLEDYEDDDSQHFIRIDADDIWLKGPQWVVQKILDTVPDDSPTYISVDVDVLDPGFTSGTGTQEPGGWLPRELLHVLRSIEGLTVVGGDVVEVSPAFDTAEITSTNGAQIAFEIITSMVKKGPIDPAIVKKNKKELVKITHVNELEQEKKDFIDLEKAKKTIEQKLKELDELKSELSSQLLELREIPF</sequence>
<evidence type="ECO:0000313" key="7">
    <source>
        <dbReference type="Proteomes" id="UP000002258"/>
    </source>
</evidence>
<dbReference type="eggNOG" id="KOG2964">
    <property type="taxonomic scope" value="Eukaryota"/>
</dbReference>
<keyword evidence="4" id="KW-0175">Coiled coil</keyword>
<dbReference type="Gene3D" id="3.40.800.10">
    <property type="entry name" value="Ureohydrolase domain"/>
    <property type="match status" value="1"/>
</dbReference>
<dbReference type="PANTHER" id="PTHR11358">
    <property type="entry name" value="ARGINASE/AGMATINASE"/>
    <property type="match status" value="1"/>
</dbReference>
<evidence type="ECO:0000256" key="3">
    <source>
        <dbReference type="PROSITE-ProRule" id="PRU00742"/>
    </source>
</evidence>
<evidence type="ECO:0000256" key="4">
    <source>
        <dbReference type="SAM" id="Coils"/>
    </source>
</evidence>
<protein>
    <submittedName>
        <fullName evidence="6">Agmatine ureohydrolase (Agmatinase)</fullName>
    </submittedName>
</protein>
<dbReference type="AlphaFoldDB" id="A3LWL7"/>
<reference evidence="6 7" key="1">
    <citation type="journal article" date="2007" name="Nat. Biotechnol.">
        <title>Genome sequence of the lignocellulose-bioconverting and xylose-fermenting yeast Pichia stipitis.</title>
        <authorList>
            <person name="Jeffries T.W."/>
            <person name="Grigoriev I.V."/>
            <person name="Grimwood J."/>
            <person name="Laplaza J.M."/>
            <person name="Aerts A."/>
            <person name="Salamov A."/>
            <person name="Schmutz J."/>
            <person name="Lindquist E."/>
            <person name="Dehal P."/>
            <person name="Shapiro H."/>
            <person name="Jin Y.S."/>
            <person name="Passoth V."/>
            <person name="Richardson P.M."/>
        </authorList>
    </citation>
    <scope>NUCLEOTIDE SEQUENCE [LARGE SCALE GENOMIC DNA]</scope>
    <source>
        <strain evidence="7">ATCC 58785 / CBS 6054 / NBRC 10063 / NRRL Y-11545</strain>
    </source>
</reference>
<dbReference type="Proteomes" id="UP000002258">
    <property type="component" value="Chromosome 5"/>
</dbReference>
<name>A3LWL7_PICST</name>
<dbReference type="InterPro" id="IPR006035">
    <property type="entry name" value="Ureohydrolase"/>
</dbReference>
<dbReference type="GO" id="GO:0033389">
    <property type="term" value="P:putrescine biosynthetic process from arginine, via agmatine"/>
    <property type="evidence" value="ECO:0007669"/>
    <property type="project" value="TreeGrafter"/>
</dbReference>
<comment type="similarity">
    <text evidence="3">Belongs to the arginase family.</text>
</comment>
<dbReference type="CDD" id="cd11592">
    <property type="entry name" value="Agmatinase_PAH"/>
    <property type="match status" value="1"/>
</dbReference>
<dbReference type="Pfam" id="PF00491">
    <property type="entry name" value="Arginase"/>
    <property type="match status" value="1"/>
</dbReference>
<dbReference type="RefSeq" id="XP_001385334.1">
    <property type="nucleotide sequence ID" value="XM_001385297.1"/>
</dbReference>
<proteinExistence type="inferred from homology"/>
<keyword evidence="2 6" id="KW-0378">Hydrolase</keyword>
<feature type="chain" id="PRO_5002655471" evidence="5">
    <location>
        <begin position="19"/>
        <end position="440"/>
    </location>
</feature>